<dbReference type="InterPro" id="IPR011990">
    <property type="entry name" value="TPR-like_helical_dom_sf"/>
</dbReference>
<dbReference type="InterPro" id="IPR051681">
    <property type="entry name" value="Ser/Thr_Kinases-Pseudokinases"/>
</dbReference>
<dbReference type="InterPro" id="IPR036537">
    <property type="entry name" value="Adaptor_Cbl_N_dom_sf"/>
</dbReference>
<keyword evidence="4" id="KW-1185">Reference proteome</keyword>
<dbReference type="GO" id="GO:0004674">
    <property type="term" value="F:protein serine/threonine kinase activity"/>
    <property type="evidence" value="ECO:0007669"/>
    <property type="project" value="TreeGrafter"/>
</dbReference>
<dbReference type="AlphaFoldDB" id="A0A397SA37"/>
<protein>
    <submittedName>
        <fullName evidence="3">Kinase-like domain-containing protein</fullName>
    </submittedName>
</protein>
<dbReference type="PANTHER" id="PTHR44329">
    <property type="entry name" value="SERINE/THREONINE-PROTEIN KINASE TNNI3K-RELATED"/>
    <property type="match status" value="1"/>
</dbReference>
<evidence type="ECO:0000256" key="1">
    <source>
        <dbReference type="SAM" id="Coils"/>
    </source>
</evidence>
<dbReference type="PROSITE" id="PS00109">
    <property type="entry name" value="PROTEIN_KINASE_TYR"/>
    <property type="match status" value="1"/>
</dbReference>
<evidence type="ECO:0000259" key="2">
    <source>
        <dbReference type="PROSITE" id="PS50011"/>
    </source>
</evidence>
<dbReference type="SMART" id="SM00671">
    <property type="entry name" value="SEL1"/>
    <property type="match status" value="2"/>
</dbReference>
<dbReference type="Gene3D" id="1.10.510.10">
    <property type="entry name" value="Transferase(Phosphotransferase) domain 1"/>
    <property type="match status" value="1"/>
</dbReference>
<dbReference type="OrthoDB" id="4062651at2759"/>
<gene>
    <name evidence="3" type="ORF">C1645_744713</name>
</gene>
<feature type="coiled-coil region" evidence="1">
    <location>
        <begin position="80"/>
        <end position="107"/>
    </location>
</feature>
<keyword evidence="1" id="KW-0175">Coiled coil</keyword>
<sequence length="741" mass="83872">MPDLKSVIENTPETVAAATELAGSLSSLGSNLDIAKATLGAVGTVGEAIKPFVPLIAVVTTVISEIISIYEDAQYNKKICNALMDRVQVAESAIKTLNRRKQENEKNFRDKKYYLTFVRFTDVMKKIKDFIKDISQLQGYKKFLHASNIKDKFENLTKEFETVMRDLHFTMAVENDEQREIDQKALKEDIAEMTKFLERIEGGITAGNNQINTVLQEVILIKNQIETFTDIKRSSLPIPESIKATTIEPNELTDPLGGKATDRRRKKEPYIVKKSWKFSIDVACIPTNIPEDNSMKAQNVQAKLAILGKLQDSPNILKFYGLSHIDNNLVMVVEWAELGNLREVYNKFDISWTAKVSIALGICRGITFLNSCKIYHHDIRCQNVMMTRYLEPKLTNFEYARLVTDNTVNVTNLTEIVHWLAPEKLRNASQPYNTKCEIFSFGMLLWELAFEKIPYENWDMNTIRDYVLDKKREKITFGKESPHIQKLQSDYAKIIVAAWQDDPQIRAGLQQIFLDLHAMYTEFCSSLVPTSPDLKPDKSLDLDGSKAAAAVPVSVSDEGGLELPAMEDFSIDAFEIMPLEEGIAAHKKKELQVAWDCFNAHADLGNTTAKYWKGYYLWEGYACQQDRVEASKLFKEAADDGLPDAQLRYAFSLVPGNPGNPGKFDKKVFIEYLTKAAGNNNSTAQFNLGDLYLNGKLNVTKDEELGIKYLRLAALANQPKAIEILRKKKINIYNEDKIPSQ</sequence>
<dbReference type="SUPFAM" id="SSF81901">
    <property type="entry name" value="HCP-like"/>
    <property type="match status" value="1"/>
</dbReference>
<dbReference type="InterPro" id="IPR059179">
    <property type="entry name" value="MLKL-like_MCAfunc"/>
</dbReference>
<dbReference type="Pfam" id="PF22215">
    <property type="entry name" value="MLKL_N"/>
    <property type="match status" value="1"/>
</dbReference>
<dbReference type="Proteomes" id="UP000265703">
    <property type="component" value="Unassembled WGS sequence"/>
</dbReference>
<dbReference type="Gene3D" id="1.25.40.10">
    <property type="entry name" value="Tetratricopeptide repeat domain"/>
    <property type="match status" value="1"/>
</dbReference>
<evidence type="ECO:0000313" key="3">
    <source>
        <dbReference type="EMBL" id="RIA81175.1"/>
    </source>
</evidence>
<dbReference type="InterPro" id="IPR006597">
    <property type="entry name" value="Sel1-like"/>
</dbReference>
<accession>A0A397SA37</accession>
<dbReference type="InterPro" id="IPR000719">
    <property type="entry name" value="Prot_kinase_dom"/>
</dbReference>
<dbReference type="SUPFAM" id="SSF56112">
    <property type="entry name" value="Protein kinase-like (PK-like)"/>
    <property type="match status" value="1"/>
</dbReference>
<comment type="caution">
    <text evidence="3">The sequence shown here is derived from an EMBL/GenBank/DDBJ whole genome shotgun (WGS) entry which is preliminary data.</text>
</comment>
<dbReference type="InterPro" id="IPR008266">
    <property type="entry name" value="Tyr_kinase_AS"/>
</dbReference>
<feature type="domain" description="Protein kinase" evidence="2">
    <location>
        <begin position="250"/>
        <end position="520"/>
    </location>
</feature>
<keyword evidence="3" id="KW-0418">Kinase</keyword>
<reference evidence="3 4" key="1">
    <citation type="submission" date="2018-06" db="EMBL/GenBank/DDBJ databases">
        <title>Comparative genomics reveals the genomic features of Rhizophagus irregularis, R. cerebriforme, R. diaphanum and Gigaspora rosea, and their symbiotic lifestyle signature.</title>
        <authorList>
            <person name="Morin E."/>
            <person name="San Clemente H."/>
            <person name="Chen E.C.H."/>
            <person name="De La Providencia I."/>
            <person name="Hainaut M."/>
            <person name="Kuo A."/>
            <person name="Kohler A."/>
            <person name="Murat C."/>
            <person name="Tang N."/>
            <person name="Roy S."/>
            <person name="Loubradou J."/>
            <person name="Henrissat B."/>
            <person name="Grigoriev I.V."/>
            <person name="Corradi N."/>
            <person name="Roux C."/>
            <person name="Martin F.M."/>
        </authorList>
    </citation>
    <scope>NUCLEOTIDE SEQUENCE [LARGE SCALE GENOMIC DNA]</scope>
    <source>
        <strain evidence="3 4">DAOM 227022</strain>
    </source>
</reference>
<dbReference type="InterPro" id="IPR054000">
    <property type="entry name" value="MLKL_N"/>
</dbReference>
<dbReference type="Pfam" id="PF07714">
    <property type="entry name" value="PK_Tyr_Ser-Thr"/>
    <property type="match status" value="1"/>
</dbReference>
<dbReference type="InterPro" id="IPR011009">
    <property type="entry name" value="Kinase-like_dom_sf"/>
</dbReference>
<evidence type="ECO:0000313" key="4">
    <source>
        <dbReference type="Proteomes" id="UP000265703"/>
    </source>
</evidence>
<organism evidence="3 4">
    <name type="scientific">Glomus cerebriforme</name>
    <dbReference type="NCBI Taxonomy" id="658196"/>
    <lineage>
        <taxon>Eukaryota</taxon>
        <taxon>Fungi</taxon>
        <taxon>Fungi incertae sedis</taxon>
        <taxon>Mucoromycota</taxon>
        <taxon>Glomeromycotina</taxon>
        <taxon>Glomeromycetes</taxon>
        <taxon>Glomerales</taxon>
        <taxon>Glomeraceae</taxon>
        <taxon>Glomus</taxon>
    </lineage>
</organism>
<dbReference type="GO" id="GO:0005524">
    <property type="term" value="F:ATP binding"/>
    <property type="evidence" value="ECO:0007669"/>
    <property type="project" value="InterPro"/>
</dbReference>
<dbReference type="GO" id="GO:0007166">
    <property type="term" value="P:cell surface receptor signaling pathway"/>
    <property type="evidence" value="ECO:0007669"/>
    <property type="project" value="InterPro"/>
</dbReference>
<name>A0A397SA37_9GLOM</name>
<dbReference type="InterPro" id="IPR001245">
    <property type="entry name" value="Ser-Thr/Tyr_kinase_cat_dom"/>
</dbReference>
<dbReference type="Pfam" id="PF08238">
    <property type="entry name" value="Sel1"/>
    <property type="match status" value="2"/>
</dbReference>
<dbReference type="EMBL" id="QKYT01000836">
    <property type="protein sequence ID" value="RIA81175.1"/>
    <property type="molecule type" value="Genomic_DNA"/>
</dbReference>
<proteinExistence type="predicted"/>
<keyword evidence="3" id="KW-0808">Transferase</keyword>
<dbReference type="PROSITE" id="PS50011">
    <property type="entry name" value="PROTEIN_KINASE_DOM"/>
    <property type="match status" value="1"/>
</dbReference>
<dbReference type="CDD" id="cd21037">
    <property type="entry name" value="MLKL_NTD"/>
    <property type="match status" value="1"/>
</dbReference>
<dbReference type="Gene3D" id="1.20.930.20">
    <property type="entry name" value="Adaptor protein Cbl, N-terminal domain"/>
    <property type="match status" value="1"/>
</dbReference>